<dbReference type="InterPro" id="IPR026571">
    <property type="entry name" value="Tmem186"/>
</dbReference>
<keyword evidence="12" id="KW-1185">Reference proteome</keyword>
<evidence type="ECO:0000313" key="12">
    <source>
        <dbReference type="Proteomes" id="UP000078542"/>
    </source>
</evidence>
<keyword evidence="5" id="KW-0999">Mitochondrion inner membrane</keyword>
<evidence type="ECO:0000313" key="11">
    <source>
        <dbReference type="EMBL" id="KYN50280.1"/>
    </source>
</evidence>
<dbReference type="KEGG" id="ccoa:108780858"/>
<comment type="subcellular location">
    <subcellularLocation>
        <location evidence="1">Mitochondrion inner membrane</location>
        <topology evidence="1">Multi-pass membrane protein</topology>
    </subcellularLocation>
</comment>
<evidence type="ECO:0000256" key="2">
    <source>
        <dbReference type="ARBA" id="ARBA00007020"/>
    </source>
</evidence>
<feature type="transmembrane region" description="Helical" evidence="9">
    <location>
        <begin position="72"/>
        <end position="91"/>
    </location>
</feature>
<sequence>MYSRLLLNFCERFLYRTSNSVRSPNIKTISHVANKSEEKRKEEFTSTRFPDYEVIYVFPFIKQACGINVVKYRFTIFTGVVAPIIVGLHLANFLPFDITTVSLTTGIITTLWLHSVGILCNNLIGYVYLKLDEEKVILSYIDYWGKRIDLKVSCNEIYPMSDNPISITDPLYRKITLTSQKEILKINMKLGQIIDVDKFRCILGMV</sequence>
<dbReference type="PANTHER" id="PTHR13603">
    <property type="entry name" value="TRANSMEMBRANE PROTEIN 186"/>
    <property type="match status" value="1"/>
</dbReference>
<dbReference type="Proteomes" id="UP000078542">
    <property type="component" value="Unassembled WGS sequence"/>
</dbReference>
<evidence type="ECO:0000256" key="4">
    <source>
        <dbReference type="ARBA" id="ARBA00022692"/>
    </source>
</evidence>
<evidence type="ECO:0000313" key="10">
    <source>
        <dbReference type="EMBL" id="KYM94996.1"/>
    </source>
</evidence>
<evidence type="ECO:0000256" key="7">
    <source>
        <dbReference type="ARBA" id="ARBA00023128"/>
    </source>
</evidence>
<keyword evidence="4 9" id="KW-0812">Transmembrane</keyword>
<evidence type="ECO:0000256" key="6">
    <source>
        <dbReference type="ARBA" id="ARBA00022989"/>
    </source>
</evidence>
<dbReference type="AlphaFoldDB" id="A0A151K2D4"/>
<reference evidence="11 12" key="1">
    <citation type="submission" date="2016-03" db="EMBL/GenBank/DDBJ databases">
        <title>Cyphomyrmex costatus WGS genome.</title>
        <authorList>
            <person name="Nygaard S."/>
            <person name="Hu H."/>
            <person name="Boomsma J."/>
            <person name="Zhang G."/>
        </authorList>
    </citation>
    <scope>NUCLEOTIDE SEQUENCE [LARGE SCALE GENOMIC DNA]</scope>
    <source>
        <strain evidence="11">MS0001</strain>
        <tissue evidence="11">Whole body</tissue>
    </source>
</reference>
<dbReference type="KEGG" id="ccoa:108771246"/>
<comment type="similarity">
    <text evidence="2">Belongs to the TMEM186 family.</text>
</comment>
<keyword evidence="6 9" id="KW-1133">Transmembrane helix</keyword>
<dbReference type="STRING" id="456900.A0A151K2D4"/>
<keyword evidence="7" id="KW-0496">Mitochondrion</keyword>
<protein>
    <recommendedName>
        <fullName evidence="3">Transmembrane protein 186</fullName>
    </recommendedName>
</protein>
<evidence type="ECO:0000256" key="8">
    <source>
        <dbReference type="ARBA" id="ARBA00023136"/>
    </source>
</evidence>
<dbReference type="PANTHER" id="PTHR13603:SF1">
    <property type="entry name" value="TRANSMEMBRANE PROTEIN 186"/>
    <property type="match status" value="1"/>
</dbReference>
<proteinExistence type="inferred from homology"/>
<organism evidence="11 12">
    <name type="scientific">Cyphomyrmex costatus</name>
    <dbReference type="NCBI Taxonomy" id="456900"/>
    <lineage>
        <taxon>Eukaryota</taxon>
        <taxon>Metazoa</taxon>
        <taxon>Ecdysozoa</taxon>
        <taxon>Arthropoda</taxon>
        <taxon>Hexapoda</taxon>
        <taxon>Insecta</taxon>
        <taxon>Pterygota</taxon>
        <taxon>Neoptera</taxon>
        <taxon>Endopterygota</taxon>
        <taxon>Hymenoptera</taxon>
        <taxon>Apocrita</taxon>
        <taxon>Aculeata</taxon>
        <taxon>Formicoidea</taxon>
        <taxon>Formicidae</taxon>
        <taxon>Myrmicinae</taxon>
        <taxon>Cyphomyrmex</taxon>
    </lineage>
</organism>
<dbReference type="EMBL" id="LKEX01018227">
    <property type="protein sequence ID" value="KYN50280.1"/>
    <property type="molecule type" value="Genomic_DNA"/>
</dbReference>
<accession>A0A151K2D4</accession>
<evidence type="ECO:0000256" key="1">
    <source>
        <dbReference type="ARBA" id="ARBA00004448"/>
    </source>
</evidence>
<dbReference type="GO" id="GO:0005743">
    <property type="term" value="C:mitochondrial inner membrane"/>
    <property type="evidence" value="ECO:0007669"/>
    <property type="project" value="UniProtKB-SubCell"/>
</dbReference>
<keyword evidence="8 9" id="KW-0472">Membrane</keyword>
<dbReference type="OrthoDB" id="6147888at2759"/>
<evidence type="ECO:0000256" key="9">
    <source>
        <dbReference type="SAM" id="Phobius"/>
    </source>
</evidence>
<feature type="transmembrane region" description="Helical" evidence="9">
    <location>
        <begin position="111"/>
        <end position="129"/>
    </location>
</feature>
<evidence type="ECO:0000256" key="5">
    <source>
        <dbReference type="ARBA" id="ARBA00022792"/>
    </source>
</evidence>
<dbReference type="EMBL" id="KQ978344">
    <property type="protein sequence ID" value="KYM94996.1"/>
    <property type="molecule type" value="Genomic_DNA"/>
</dbReference>
<name>A0A151K2D4_9HYME</name>
<gene>
    <name evidence="11" type="ORF">ALC62_09281</name>
    <name evidence="10" type="ORF">ALC62_14592</name>
</gene>
<evidence type="ECO:0000256" key="3">
    <source>
        <dbReference type="ARBA" id="ARBA00014604"/>
    </source>
</evidence>